<name>A0A7J5LRN1_BACSE</name>
<feature type="chain" id="PRO_5029517388" evidence="1">
    <location>
        <begin position="23"/>
        <end position="213"/>
    </location>
</feature>
<proteinExistence type="predicted"/>
<dbReference type="Proteomes" id="UP000431177">
    <property type="component" value="Unassembled WGS sequence"/>
</dbReference>
<organism evidence="2 3">
    <name type="scientific">Bacteroides stercoris</name>
    <dbReference type="NCBI Taxonomy" id="46506"/>
    <lineage>
        <taxon>Bacteria</taxon>
        <taxon>Pseudomonadati</taxon>
        <taxon>Bacteroidota</taxon>
        <taxon>Bacteroidia</taxon>
        <taxon>Bacteroidales</taxon>
        <taxon>Bacteroidaceae</taxon>
        <taxon>Bacteroides</taxon>
    </lineage>
</organism>
<sequence>MIKKGYIVLAVLSAGFSFPMQGQTIWTKQDSIKLKKILDEETDISINPTIKQEIDLLFSTPAYIHNIPILPIEELLPQPKNLRQTYPIPRFRLNNAHIYYKTPLQDKYILNAQRFGISAAKEYDKRAGMLLQQKTDFKFDITQKLGYHLYAGYSRSSSKSAILPGTVNPLYFGSGFSYDINRRMQVKTSIRHQFNIIHRRWEWVWETNMGISF</sequence>
<dbReference type="AlphaFoldDB" id="A0A7J5LRN1"/>
<accession>A0A7J5LRN1</accession>
<evidence type="ECO:0000313" key="3">
    <source>
        <dbReference type="Proteomes" id="UP000431177"/>
    </source>
</evidence>
<evidence type="ECO:0000313" key="2">
    <source>
        <dbReference type="EMBL" id="KAB5330183.1"/>
    </source>
</evidence>
<gene>
    <name evidence="2" type="ORF">F9950_02245</name>
</gene>
<reference evidence="2 3" key="1">
    <citation type="journal article" date="2019" name="Nat. Med.">
        <title>A library of human gut bacterial isolates paired with longitudinal multiomics data enables mechanistic microbiome research.</title>
        <authorList>
            <person name="Poyet M."/>
            <person name="Groussin M."/>
            <person name="Gibbons S.M."/>
            <person name="Avila-Pacheco J."/>
            <person name="Jiang X."/>
            <person name="Kearney S.M."/>
            <person name="Perrotta A.R."/>
            <person name="Berdy B."/>
            <person name="Zhao S."/>
            <person name="Lieberman T.D."/>
            <person name="Swanson P.K."/>
            <person name="Smith M."/>
            <person name="Roesemann S."/>
            <person name="Alexander J.E."/>
            <person name="Rich S.A."/>
            <person name="Livny J."/>
            <person name="Vlamakis H."/>
            <person name="Clish C."/>
            <person name="Bullock K."/>
            <person name="Deik A."/>
            <person name="Scott J."/>
            <person name="Pierce K.A."/>
            <person name="Xavier R.J."/>
            <person name="Alm E.J."/>
        </authorList>
    </citation>
    <scope>NUCLEOTIDE SEQUENCE [LARGE SCALE GENOMIC DNA]</scope>
    <source>
        <strain evidence="2 3">BIOML-A2</strain>
    </source>
</reference>
<keyword evidence="1" id="KW-0732">Signal</keyword>
<evidence type="ECO:0000256" key="1">
    <source>
        <dbReference type="SAM" id="SignalP"/>
    </source>
</evidence>
<dbReference type="RefSeq" id="WP_005653327.1">
    <property type="nucleotide sequence ID" value="NZ_CAXVLL010000013.1"/>
</dbReference>
<dbReference type="EMBL" id="WCLA01000003">
    <property type="protein sequence ID" value="KAB5330183.1"/>
    <property type="molecule type" value="Genomic_DNA"/>
</dbReference>
<comment type="caution">
    <text evidence="2">The sequence shown here is derived from an EMBL/GenBank/DDBJ whole genome shotgun (WGS) entry which is preliminary data.</text>
</comment>
<feature type="signal peptide" evidence="1">
    <location>
        <begin position="1"/>
        <end position="22"/>
    </location>
</feature>
<protein>
    <submittedName>
        <fullName evidence="2">DUF4858 domain-containing protein</fullName>
    </submittedName>
</protein>